<proteinExistence type="predicted"/>
<gene>
    <name evidence="1" type="ORF">GPM918_LOCUS46719</name>
    <name evidence="2" type="ORF">SRO942_LOCUS51466</name>
</gene>
<feature type="non-terminal residue" evidence="1">
    <location>
        <position position="1"/>
    </location>
</feature>
<dbReference type="EMBL" id="CAJNOQ010070316">
    <property type="protein sequence ID" value="CAF1685443.1"/>
    <property type="molecule type" value="Genomic_DNA"/>
</dbReference>
<sequence>MSTCLGKIAHCATAGIRRGLTLALFMFKNFVKVVWDELSH</sequence>
<dbReference type="EMBL" id="CAJOBC010163989">
    <property type="protein sequence ID" value="CAF4704553.1"/>
    <property type="molecule type" value="Genomic_DNA"/>
</dbReference>
<organism evidence="1 3">
    <name type="scientific">Didymodactylos carnosus</name>
    <dbReference type="NCBI Taxonomy" id="1234261"/>
    <lineage>
        <taxon>Eukaryota</taxon>
        <taxon>Metazoa</taxon>
        <taxon>Spiralia</taxon>
        <taxon>Gnathifera</taxon>
        <taxon>Rotifera</taxon>
        <taxon>Eurotatoria</taxon>
        <taxon>Bdelloidea</taxon>
        <taxon>Philodinida</taxon>
        <taxon>Philodinidae</taxon>
        <taxon>Didymodactylos</taxon>
    </lineage>
</organism>
<dbReference type="Proteomes" id="UP000663829">
    <property type="component" value="Unassembled WGS sequence"/>
</dbReference>
<evidence type="ECO:0000313" key="2">
    <source>
        <dbReference type="EMBL" id="CAF4704553.1"/>
    </source>
</evidence>
<comment type="caution">
    <text evidence="1">The sequence shown here is derived from an EMBL/GenBank/DDBJ whole genome shotgun (WGS) entry which is preliminary data.</text>
</comment>
<name>A0A816H9R5_9BILA</name>
<keyword evidence="3" id="KW-1185">Reference proteome</keyword>
<dbReference type="AlphaFoldDB" id="A0A816H9R5"/>
<protein>
    <submittedName>
        <fullName evidence="1">Uncharacterized protein</fullName>
    </submittedName>
</protein>
<accession>A0A816H9R5</accession>
<dbReference type="Proteomes" id="UP000681722">
    <property type="component" value="Unassembled WGS sequence"/>
</dbReference>
<evidence type="ECO:0000313" key="1">
    <source>
        <dbReference type="EMBL" id="CAF1685443.1"/>
    </source>
</evidence>
<evidence type="ECO:0000313" key="3">
    <source>
        <dbReference type="Proteomes" id="UP000663829"/>
    </source>
</evidence>
<reference evidence="1" key="1">
    <citation type="submission" date="2021-02" db="EMBL/GenBank/DDBJ databases">
        <authorList>
            <person name="Nowell W R."/>
        </authorList>
    </citation>
    <scope>NUCLEOTIDE SEQUENCE</scope>
</reference>